<name>A0AAE1X4X8_9LAMI</name>
<dbReference type="Proteomes" id="UP001289374">
    <property type="component" value="Unassembled WGS sequence"/>
</dbReference>
<protein>
    <recommendedName>
        <fullName evidence="4">Alkaline/neutral invertase</fullName>
        <ecNumber evidence="4">3.2.1.26</ecNumber>
    </recommendedName>
</protein>
<dbReference type="EMBL" id="JACGWL010000003">
    <property type="protein sequence ID" value="KAK4405315.1"/>
    <property type="molecule type" value="Genomic_DNA"/>
</dbReference>
<evidence type="ECO:0000313" key="6">
    <source>
        <dbReference type="EMBL" id="KAK4405315.1"/>
    </source>
</evidence>
<evidence type="ECO:0000256" key="2">
    <source>
        <dbReference type="ARBA" id="ARBA00023277"/>
    </source>
</evidence>
<dbReference type="GO" id="GO:0033926">
    <property type="term" value="F:endo-alpha-N-acetylgalactosaminidase activity"/>
    <property type="evidence" value="ECO:0007669"/>
    <property type="project" value="UniProtKB-UniRule"/>
</dbReference>
<dbReference type="InterPro" id="IPR008928">
    <property type="entry name" value="6-hairpin_glycosidase_sf"/>
</dbReference>
<keyword evidence="2 4" id="KW-0119">Carbohydrate metabolism</keyword>
<proteinExistence type="inferred from homology"/>
<dbReference type="GO" id="GO:0005987">
    <property type="term" value="P:sucrose catabolic process"/>
    <property type="evidence" value="ECO:0007669"/>
    <property type="project" value="TreeGrafter"/>
</dbReference>
<dbReference type="AlphaFoldDB" id="A0AAE1X4X8"/>
<evidence type="ECO:0000256" key="5">
    <source>
        <dbReference type="SAM" id="Phobius"/>
    </source>
</evidence>
<comment type="caution">
    <text evidence="6">The sequence shown here is derived from an EMBL/GenBank/DDBJ whole genome shotgun (WGS) entry which is preliminary data.</text>
</comment>
<keyword evidence="1 4" id="KW-0378">Hydrolase</keyword>
<keyword evidence="3 4" id="KW-0326">Glycosidase</keyword>
<reference evidence="6" key="1">
    <citation type="submission" date="2020-06" db="EMBL/GenBank/DDBJ databases">
        <authorList>
            <person name="Li T."/>
            <person name="Hu X."/>
            <person name="Zhang T."/>
            <person name="Song X."/>
            <person name="Zhang H."/>
            <person name="Dai N."/>
            <person name="Sheng W."/>
            <person name="Hou X."/>
            <person name="Wei L."/>
        </authorList>
    </citation>
    <scope>NUCLEOTIDE SEQUENCE</scope>
    <source>
        <strain evidence="6">K16</strain>
        <tissue evidence="6">Leaf</tissue>
    </source>
</reference>
<comment type="function">
    <text evidence="4">Invertase that cleaves sucrose into glucose and fructose.</text>
</comment>
<dbReference type="PANTHER" id="PTHR31916">
    <property type="match status" value="1"/>
</dbReference>
<keyword evidence="5" id="KW-1133">Transmembrane helix</keyword>
<comment type="catalytic activity">
    <reaction evidence="4">
        <text>Hydrolysis of terminal non-reducing beta-D-fructofuranoside residues in beta-D-fructofuranosides.</text>
        <dbReference type="EC" id="3.2.1.26"/>
    </reaction>
</comment>
<keyword evidence="5" id="KW-0812">Transmembrane</keyword>
<keyword evidence="7" id="KW-1185">Reference proteome</keyword>
<comment type="similarity">
    <text evidence="4">Belongs to the glycosyl hydrolase 100 family.</text>
</comment>
<keyword evidence="5" id="KW-0472">Membrane</keyword>
<sequence length="529" mass="59704">MSTLIVDTVQNGRIRKVDSSASVHDLGEYEISRLLDRPKNLNLDRQRSFDERSLTDVPSGLSPHPLSRPDVFCRAFDNADSLYSPGKPSGYNSPTSQYGHGMAFEPHPMIGEAWDSLRRSMVCFRGQPVGTIAALDNSEEKLNYDQVFVRDFVPSALAFLMNGEPDIVKNFILKTLRLQSWEKKVDRFHLGAGVMPASFKVLHDPIRNTETLIADFGESAIGRVAPVDSGFWWIILLRAYTKSTGDTSLAEMPECQKGIRLILSLCLSEGFDTFPTLLCADGCCMIDRRMLNDIYRYKTEEYSHTAVNKFNIMPDSLPEWVFDFMPLNGGYFVGNVGPSNMDFRWFCLGNCVAILSSLATHEQSTAIMDLIESRWGSWSEKCRSKFVIRLSRIMSGASLQDVIPKIRDGVTTMLDHGQRRLSYVCLIIMATVLLWLLTAACIKTGRPQIARRAIELAETRLSRDSWPEYYDGKVGRFIGKQARKNQTWSIAGYLVAKMLLEDPSHLGMISIEEDKQLKPVLKRSASWTF</sequence>
<dbReference type="PANTHER" id="PTHR31916:SF40">
    <property type="entry name" value="ALKALINE_NEUTRAL INVERTASE B-RELATED"/>
    <property type="match status" value="1"/>
</dbReference>
<dbReference type="InterPro" id="IPR024746">
    <property type="entry name" value="Glyco_hydro_100"/>
</dbReference>
<gene>
    <name evidence="6" type="ORF">Sango_0538000</name>
</gene>
<organism evidence="6 7">
    <name type="scientific">Sesamum angolense</name>
    <dbReference type="NCBI Taxonomy" id="2727404"/>
    <lineage>
        <taxon>Eukaryota</taxon>
        <taxon>Viridiplantae</taxon>
        <taxon>Streptophyta</taxon>
        <taxon>Embryophyta</taxon>
        <taxon>Tracheophyta</taxon>
        <taxon>Spermatophyta</taxon>
        <taxon>Magnoliopsida</taxon>
        <taxon>eudicotyledons</taxon>
        <taxon>Gunneridae</taxon>
        <taxon>Pentapetalae</taxon>
        <taxon>asterids</taxon>
        <taxon>lamiids</taxon>
        <taxon>Lamiales</taxon>
        <taxon>Pedaliaceae</taxon>
        <taxon>Sesamum</taxon>
    </lineage>
</organism>
<accession>A0AAE1X4X8</accession>
<dbReference type="Pfam" id="PF12899">
    <property type="entry name" value="Glyco_hydro_100"/>
    <property type="match status" value="2"/>
</dbReference>
<dbReference type="EC" id="3.2.1.26" evidence="4"/>
<evidence type="ECO:0000256" key="3">
    <source>
        <dbReference type="ARBA" id="ARBA00023295"/>
    </source>
</evidence>
<evidence type="ECO:0000313" key="7">
    <source>
        <dbReference type="Proteomes" id="UP001289374"/>
    </source>
</evidence>
<evidence type="ECO:0000256" key="4">
    <source>
        <dbReference type="RuleBase" id="RU367047"/>
    </source>
</evidence>
<dbReference type="SUPFAM" id="SSF48208">
    <property type="entry name" value="Six-hairpin glycosidases"/>
    <property type="match status" value="1"/>
</dbReference>
<evidence type="ECO:0000256" key="1">
    <source>
        <dbReference type="ARBA" id="ARBA00022801"/>
    </source>
</evidence>
<reference evidence="6" key="2">
    <citation type="journal article" date="2024" name="Plant">
        <title>Genomic evolution and insights into agronomic trait innovations of Sesamum species.</title>
        <authorList>
            <person name="Miao H."/>
            <person name="Wang L."/>
            <person name="Qu L."/>
            <person name="Liu H."/>
            <person name="Sun Y."/>
            <person name="Le M."/>
            <person name="Wang Q."/>
            <person name="Wei S."/>
            <person name="Zheng Y."/>
            <person name="Lin W."/>
            <person name="Duan Y."/>
            <person name="Cao H."/>
            <person name="Xiong S."/>
            <person name="Wang X."/>
            <person name="Wei L."/>
            <person name="Li C."/>
            <person name="Ma Q."/>
            <person name="Ju M."/>
            <person name="Zhao R."/>
            <person name="Li G."/>
            <person name="Mu C."/>
            <person name="Tian Q."/>
            <person name="Mei H."/>
            <person name="Zhang T."/>
            <person name="Gao T."/>
            <person name="Zhang H."/>
        </authorList>
    </citation>
    <scope>NUCLEOTIDE SEQUENCE</scope>
    <source>
        <strain evidence="6">K16</strain>
    </source>
</reference>
<dbReference type="GO" id="GO:0004575">
    <property type="term" value="F:sucrose alpha-glucosidase activity"/>
    <property type="evidence" value="ECO:0007669"/>
    <property type="project" value="TreeGrafter"/>
</dbReference>
<feature type="transmembrane region" description="Helical" evidence="5">
    <location>
        <begin position="421"/>
        <end position="442"/>
    </location>
</feature>